<dbReference type="Proteomes" id="UP000022082">
    <property type="component" value="Unassembled WGS sequence"/>
</dbReference>
<evidence type="ECO:0000256" key="8">
    <source>
        <dbReference type="SAM" id="Phobius"/>
    </source>
</evidence>
<keyword evidence="3" id="KW-0813">Transport</keyword>
<feature type="transmembrane region" description="Helical" evidence="8">
    <location>
        <begin position="302"/>
        <end position="323"/>
    </location>
</feature>
<dbReference type="Pfam" id="PF07690">
    <property type="entry name" value="MFS_1"/>
    <property type="match status" value="1"/>
</dbReference>
<keyword evidence="5 8" id="KW-0812">Transmembrane</keyword>
<organism evidence="10 11">
    <name type="scientific">Bacteroides fragilis str. S36L11</name>
    <dbReference type="NCBI Taxonomy" id="1339327"/>
    <lineage>
        <taxon>Bacteria</taxon>
        <taxon>Pseudomonadati</taxon>
        <taxon>Bacteroidota</taxon>
        <taxon>Bacteroidia</taxon>
        <taxon>Bacteroidales</taxon>
        <taxon>Bacteroidaceae</taxon>
        <taxon>Bacteroides</taxon>
    </lineage>
</organism>
<evidence type="ECO:0000259" key="9">
    <source>
        <dbReference type="PROSITE" id="PS50850"/>
    </source>
</evidence>
<dbReference type="InterPro" id="IPR036259">
    <property type="entry name" value="MFS_trans_sf"/>
</dbReference>
<dbReference type="EMBL" id="JGDJ01000146">
    <property type="protein sequence ID" value="EXZ30134.1"/>
    <property type="molecule type" value="Genomic_DNA"/>
</dbReference>
<keyword evidence="7 8" id="KW-0472">Membrane</keyword>
<evidence type="ECO:0000256" key="5">
    <source>
        <dbReference type="ARBA" id="ARBA00022692"/>
    </source>
</evidence>
<feature type="transmembrane region" description="Helical" evidence="8">
    <location>
        <begin position="218"/>
        <end position="239"/>
    </location>
</feature>
<feature type="transmembrane region" description="Helical" evidence="8">
    <location>
        <begin position="245"/>
        <end position="265"/>
    </location>
</feature>
<comment type="similarity">
    <text evidence="2">Belongs to the major facilitator superfamily. Bcr/CmlA family.</text>
</comment>
<dbReference type="InterPro" id="IPR004812">
    <property type="entry name" value="Efflux_drug-R_Bcr/CmlA"/>
</dbReference>
<keyword evidence="4" id="KW-1003">Cell membrane</keyword>
<dbReference type="InterPro" id="IPR020846">
    <property type="entry name" value="MFS_dom"/>
</dbReference>
<feature type="transmembrane region" description="Helical" evidence="8">
    <location>
        <begin position="363"/>
        <end position="385"/>
    </location>
</feature>
<dbReference type="SUPFAM" id="SSF103473">
    <property type="entry name" value="MFS general substrate transporter"/>
    <property type="match status" value="1"/>
</dbReference>
<dbReference type="PANTHER" id="PTHR23502">
    <property type="entry name" value="MAJOR FACILITATOR SUPERFAMILY"/>
    <property type="match status" value="1"/>
</dbReference>
<feature type="domain" description="Major facilitator superfamily (MFS) profile" evidence="9">
    <location>
        <begin position="8"/>
        <end position="397"/>
    </location>
</feature>
<keyword evidence="6 8" id="KW-1133">Transmembrane helix</keyword>
<dbReference type="CDD" id="cd17320">
    <property type="entry name" value="MFS_MdfA_MDR_like"/>
    <property type="match status" value="1"/>
</dbReference>
<name>A0A015Z5Q7_BACFG</name>
<dbReference type="NCBIfam" id="TIGR00710">
    <property type="entry name" value="efflux_Bcr_CflA"/>
    <property type="match status" value="1"/>
</dbReference>
<feature type="transmembrane region" description="Helical" evidence="8">
    <location>
        <begin position="163"/>
        <end position="184"/>
    </location>
</feature>
<evidence type="ECO:0000313" key="11">
    <source>
        <dbReference type="Proteomes" id="UP000022082"/>
    </source>
</evidence>
<evidence type="ECO:0000256" key="2">
    <source>
        <dbReference type="ARBA" id="ARBA00006236"/>
    </source>
</evidence>
<dbReference type="Gene3D" id="1.20.1720.10">
    <property type="entry name" value="Multidrug resistance protein D"/>
    <property type="match status" value="1"/>
</dbReference>
<protein>
    <submittedName>
        <fullName evidence="10">Drug resistance transporter, Bcr/CflA subfamily protein</fullName>
    </submittedName>
</protein>
<feature type="transmembrane region" description="Helical" evidence="8">
    <location>
        <begin position="78"/>
        <end position="99"/>
    </location>
</feature>
<comment type="subcellular location">
    <subcellularLocation>
        <location evidence="1">Cell membrane</location>
        <topology evidence="1">Multi-pass membrane protein</topology>
    </subcellularLocation>
</comment>
<reference evidence="10 11" key="1">
    <citation type="submission" date="2014-02" db="EMBL/GenBank/DDBJ databases">
        <authorList>
            <person name="Sears C."/>
            <person name="Carroll K."/>
            <person name="Sack B.R."/>
            <person name="Qadri F."/>
            <person name="Myers L.L."/>
            <person name="Chung G.-T."/>
            <person name="Escheverria P."/>
            <person name="Fraser C.M."/>
            <person name="Sadzewicz L."/>
            <person name="Shefchek K.A."/>
            <person name="Tallon L."/>
            <person name="Das S.P."/>
            <person name="Daugherty S."/>
            <person name="Mongodin E.F."/>
        </authorList>
    </citation>
    <scope>NUCLEOTIDE SEQUENCE [LARGE SCALE GENOMIC DNA]</scope>
    <source>
        <strain evidence="10 11">S36L11</strain>
    </source>
</reference>
<dbReference type="GO" id="GO:0005886">
    <property type="term" value="C:plasma membrane"/>
    <property type="evidence" value="ECO:0007669"/>
    <property type="project" value="UniProtKB-SubCell"/>
</dbReference>
<feature type="transmembrane region" description="Helical" evidence="8">
    <location>
        <begin position="105"/>
        <end position="123"/>
    </location>
</feature>
<evidence type="ECO:0000313" key="10">
    <source>
        <dbReference type="EMBL" id="EXZ30134.1"/>
    </source>
</evidence>
<feature type="transmembrane region" description="Helical" evidence="8">
    <location>
        <begin position="277"/>
        <end position="296"/>
    </location>
</feature>
<evidence type="ECO:0000256" key="6">
    <source>
        <dbReference type="ARBA" id="ARBA00022989"/>
    </source>
</evidence>
<dbReference type="GO" id="GO:0042910">
    <property type="term" value="F:xenobiotic transmembrane transporter activity"/>
    <property type="evidence" value="ECO:0007669"/>
    <property type="project" value="InterPro"/>
</dbReference>
<feature type="transmembrane region" description="Helical" evidence="8">
    <location>
        <begin position="335"/>
        <end position="357"/>
    </location>
</feature>
<sequence>MTDRQNSRRFLLLFLGVLSAFGPFIMDMYLPTLPAMADFFHTSSSMVQLGLTTSMIGLAAGQLIFGPLSDKYGRRPPLLLAMILFLLATVGCIFSHTISQFVTSRFLQGIAGAGGVVISRSIATDEYSGQQLAGMLAVIGGINGIATVIAPIGGGILAQITSWQGIFICLFFMGVVLLSGSLHLNESLPAKHRQTVSWQDLYHSFGEVLRNRRYVGYVLQYGFTMGILFVNISSAPFIMQQHYGLSPLSFSLCFGINAIAMVIFSAISIKLPTMERALYIGSRGMLSVSALLMVFLSLGCDFWIYELLIFALLSMIGMTFTASNTLAMECERRNAGIASALLGATGFAFGGIVSPLVSLGDMMTSTGILFLAGSACAYACTRYVLSQSVQPSGVLYH</sequence>
<evidence type="ECO:0000256" key="7">
    <source>
        <dbReference type="ARBA" id="ARBA00023136"/>
    </source>
</evidence>
<evidence type="ECO:0000256" key="1">
    <source>
        <dbReference type="ARBA" id="ARBA00004651"/>
    </source>
</evidence>
<dbReference type="RefSeq" id="WP_008658551.1">
    <property type="nucleotide sequence ID" value="NZ_JGDJ01000146.1"/>
</dbReference>
<dbReference type="PANTHER" id="PTHR23502:SF132">
    <property type="entry name" value="POLYAMINE TRANSPORTER 2-RELATED"/>
    <property type="match status" value="1"/>
</dbReference>
<gene>
    <name evidence="10" type="ORF">M136_0670</name>
</gene>
<feature type="transmembrane region" description="Helical" evidence="8">
    <location>
        <begin position="47"/>
        <end position="66"/>
    </location>
</feature>
<evidence type="ECO:0000256" key="4">
    <source>
        <dbReference type="ARBA" id="ARBA00022475"/>
    </source>
</evidence>
<accession>A0A015Z5Q7</accession>
<comment type="caution">
    <text evidence="10">The sequence shown here is derived from an EMBL/GenBank/DDBJ whole genome shotgun (WGS) entry which is preliminary data.</text>
</comment>
<dbReference type="GO" id="GO:1990961">
    <property type="term" value="P:xenobiotic detoxification by transmembrane export across the plasma membrane"/>
    <property type="evidence" value="ECO:0007669"/>
    <property type="project" value="InterPro"/>
</dbReference>
<dbReference type="AlphaFoldDB" id="A0A015Z5Q7"/>
<dbReference type="PROSITE" id="PS50850">
    <property type="entry name" value="MFS"/>
    <property type="match status" value="1"/>
</dbReference>
<dbReference type="PATRIC" id="fig|1339327.3.peg.1333"/>
<evidence type="ECO:0000256" key="3">
    <source>
        <dbReference type="ARBA" id="ARBA00022448"/>
    </source>
</evidence>
<dbReference type="InterPro" id="IPR011701">
    <property type="entry name" value="MFS"/>
</dbReference>
<proteinExistence type="inferred from homology"/>
<feature type="transmembrane region" description="Helical" evidence="8">
    <location>
        <begin position="135"/>
        <end position="157"/>
    </location>
</feature>